<organism evidence="4 5">
    <name type="scientific">Geodermatophilus sabuli</name>
    <dbReference type="NCBI Taxonomy" id="1564158"/>
    <lineage>
        <taxon>Bacteria</taxon>
        <taxon>Bacillati</taxon>
        <taxon>Actinomycetota</taxon>
        <taxon>Actinomycetes</taxon>
        <taxon>Geodermatophilales</taxon>
        <taxon>Geodermatophilaceae</taxon>
        <taxon>Geodermatophilus</taxon>
    </lineage>
</organism>
<feature type="chain" id="PRO_5038748908" evidence="2">
    <location>
        <begin position="22"/>
        <end position="347"/>
    </location>
</feature>
<evidence type="ECO:0000313" key="5">
    <source>
        <dbReference type="Proteomes" id="UP000219514"/>
    </source>
</evidence>
<keyword evidence="5" id="KW-1185">Reference proteome</keyword>
<gene>
    <name evidence="4" type="ORF">SAMN06893097_109289</name>
</gene>
<dbReference type="InterPro" id="IPR027304">
    <property type="entry name" value="Trigger_fact/SurA_dom_sf"/>
</dbReference>
<evidence type="ECO:0000256" key="2">
    <source>
        <dbReference type="SAM" id="SignalP"/>
    </source>
</evidence>
<keyword evidence="4" id="KW-0413">Isomerase</keyword>
<accession>A0A285EGF4</accession>
<evidence type="ECO:0000313" key="4">
    <source>
        <dbReference type="EMBL" id="SNX98208.1"/>
    </source>
</evidence>
<feature type="compositionally biased region" description="Gly residues" evidence="1">
    <location>
        <begin position="332"/>
        <end position="347"/>
    </location>
</feature>
<name>A0A285EGF4_9ACTN</name>
<dbReference type="InterPro" id="IPR000297">
    <property type="entry name" value="PPIase_PpiC"/>
</dbReference>
<dbReference type="PANTHER" id="PTHR47245">
    <property type="entry name" value="PEPTIDYLPROLYL ISOMERASE"/>
    <property type="match status" value="1"/>
</dbReference>
<evidence type="ECO:0000259" key="3">
    <source>
        <dbReference type="Pfam" id="PF13145"/>
    </source>
</evidence>
<feature type="signal peptide" evidence="2">
    <location>
        <begin position="1"/>
        <end position="21"/>
    </location>
</feature>
<keyword evidence="2" id="KW-0732">Signal</keyword>
<dbReference type="Proteomes" id="UP000219514">
    <property type="component" value="Unassembled WGS sequence"/>
</dbReference>
<proteinExistence type="predicted"/>
<dbReference type="OrthoDB" id="5194435at2"/>
<dbReference type="Pfam" id="PF13145">
    <property type="entry name" value="Rotamase_2"/>
    <property type="match status" value="1"/>
</dbReference>
<evidence type="ECO:0000256" key="1">
    <source>
        <dbReference type="SAM" id="MobiDB-lite"/>
    </source>
</evidence>
<dbReference type="PROSITE" id="PS51257">
    <property type="entry name" value="PROKAR_LIPOPROTEIN"/>
    <property type="match status" value="1"/>
</dbReference>
<dbReference type="PANTHER" id="PTHR47245:SF2">
    <property type="entry name" value="PEPTIDYL-PROLYL CIS-TRANS ISOMERASE HP_0175-RELATED"/>
    <property type="match status" value="1"/>
</dbReference>
<dbReference type="InterPro" id="IPR050245">
    <property type="entry name" value="PrsA_foldase"/>
</dbReference>
<feature type="region of interest" description="Disordered" evidence="1">
    <location>
        <begin position="318"/>
        <end position="347"/>
    </location>
</feature>
<protein>
    <submittedName>
        <fullName evidence="4">Peptidyl-prolyl cis-trans isomerase SurA</fullName>
    </submittedName>
</protein>
<feature type="domain" description="PpiC" evidence="3">
    <location>
        <begin position="151"/>
        <end position="264"/>
    </location>
</feature>
<dbReference type="SUPFAM" id="SSF109998">
    <property type="entry name" value="Triger factor/SurA peptide-binding domain-like"/>
    <property type="match status" value="1"/>
</dbReference>
<reference evidence="4 5" key="1">
    <citation type="submission" date="2017-09" db="EMBL/GenBank/DDBJ databases">
        <authorList>
            <person name="Ehlers B."/>
            <person name="Leendertz F.H."/>
        </authorList>
    </citation>
    <scope>NUCLEOTIDE SEQUENCE [LARGE SCALE GENOMIC DNA]</scope>
    <source>
        <strain evidence="4 5">DSM 46844</strain>
    </source>
</reference>
<dbReference type="GO" id="GO:0003755">
    <property type="term" value="F:peptidyl-prolyl cis-trans isomerase activity"/>
    <property type="evidence" value="ECO:0007669"/>
    <property type="project" value="InterPro"/>
</dbReference>
<dbReference type="Pfam" id="PF13624">
    <property type="entry name" value="SurA_N_3"/>
    <property type="match status" value="1"/>
</dbReference>
<dbReference type="Gene3D" id="1.10.4030.10">
    <property type="entry name" value="Porin chaperone SurA, peptide-binding domain"/>
    <property type="match status" value="1"/>
</dbReference>
<sequence length="347" mass="35658">MQTRRLTASLALGLVALAGVAGCRTSPNVAAYVGDEQVTVAELQEAVDQRLSDPALAAATAGREDEFTRLVLTRMVQVEVYAQAAEEYGVTPSDGEVRELLDELIGDQDPEALYAQAAAQGVGRTDIFETVRQQLVRQRIAVSEGLAEGLTEEQLRADYEEALPSLSQVSLGYVTVPDQAAADAAVATLQADPAAYPTLAAQYPSSTTLPQVEPRAREEVPTVLADQVTAAAPNTAFTVPVPEVGGVLVVFVGQPVVPSFEEVRGDLEEAAASEADGAAQQVVADVRADLDITVNPRYGTIEEGQIVPADGGVVDILEGEGATGPGTAPGADGAGTAPGAGGAPAGD</sequence>
<dbReference type="AlphaFoldDB" id="A0A285EGF4"/>
<dbReference type="RefSeq" id="WP_143426713.1">
    <property type="nucleotide sequence ID" value="NZ_JACHXB010000001.1"/>
</dbReference>
<dbReference type="EMBL" id="OBDO01000009">
    <property type="protein sequence ID" value="SNX98208.1"/>
    <property type="molecule type" value="Genomic_DNA"/>
</dbReference>